<evidence type="ECO:0000256" key="4">
    <source>
        <dbReference type="SAM" id="Phobius"/>
    </source>
</evidence>
<reference evidence="6" key="1">
    <citation type="submission" date="2021-01" db="EMBL/GenBank/DDBJ databases">
        <authorList>
            <person name="Corre E."/>
            <person name="Pelletier E."/>
            <person name="Niang G."/>
            <person name="Scheremetjew M."/>
            <person name="Finn R."/>
            <person name="Kale V."/>
            <person name="Holt S."/>
            <person name="Cochrane G."/>
            <person name="Meng A."/>
            <person name="Brown T."/>
            <person name="Cohen L."/>
        </authorList>
    </citation>
    <scope>NUCLEOTIDE SEQUENCE</scope>
    <source>
        <strain evidence="6">GSO104</strain>
    </source>
</reference>
<dbReference type="SMART" id="SM00054">
    <property type="entry name" value="EFh"/>
    <property type="match status" value="4"/>
</dbReference>
<feature type="transmembrane region" description="Helical" evidence="4">
    <location>
        <begin position="152"/>
        <end position="178"/>
    </location>
</feature>
<keyword evidence="4" id="KW-0812">Transmembrane</keyword>
<dbReference type="AlphaFoldDB" id="A0A7S4QIK5"/>
<name>A0A7S4QIK5_9STRA</name>
<dbReference type="InterPro" id="IPR050230">
    <property type="entry name" value="CALM/Myosin/TropC-like"/>
</dbReference>
<feature type="domain" description="EF-hand" evidence="5">
    <location>
        <begin position="81"/>
        <end position="116"/>
    </location>
</feature>
<keyword evidence="4" id="KW-1133">Transmembrane helix</keyword>
<dbReference type="PANTHER" id="PTHR23048">
    <property type="entry name" value="MYOSIN LIGHT CHAIN 1, 3"/>
    <property type="match status" value="1"/>
</dbReference>
<dbReference type="Pfam" id="PF13499">
    <property type="entry name" value="EF-hand_7"/>
    <property type="match status" value="2"/>
</dbReference>
<dbReference type="EMBL" id="HBNS01003015">
    <property type="protein sequence ID" value="CAE4582833.1"/>
    <property type="molecule type" value="Transcribed_RNA"/>
</dbReference>
<dbReference type="Gene3D" id="1.10.238.10">
    <property type="entry name" value="EF-hand"/>
    <property type="match status" value="2"/>
</dbReference>
<evidence type="ECO:0000256" key="3">
    <source>
        <dbReference type="ARBA" id="ARBA00022837"/>
    </source>
</evidence>
<dbReference type="PRINTS" id="PR00450">
    <property type="entry name" value="RECOVERIN"/>
</dbReference>
<dbReference type="GO" id="GO:0005509">
    <property type="term" value="F:calcium ion binding"/>
    <property type="evidence" value="ECO:0007669"/>
    <property type="project" value="InterPro"/>
</dbReference>
<evidence type="ECO:0000313" key="6">
    <source>
        <dbReference type="EMBL" id="CAE4582833.1"/>
    </source>
</evidence>
<dbReference type="PANTHER" id="PTHR23048:SF0">
    <property type="entry name" value="CALMODULIN LIKE 3"/>
    <property type="match status" value="1"/>
</dbReference>
<evidence type="ECO:0000259" key="5">
    <source>
        <dbReference type="PROSITE" id="PS50222"/>
    </source>
</evidence>
<gene>
    <name evidence="6" type="ORF">DBRI00130_LOCUS2434</name>
</gene>
<dbReference type="InterPro" id="IPR002048">
    <property type="entry name" value="EF_hand_dom"/>
</dbReference>
<dbReference type="FunFam" id="1.10.238.10:FF:000001">
    <property type="entry name" value="Calmodulin 1"/>
    <property type="match status" value="1"/>
</dbReference>
<evidence type="ECO:0000256" key="2">
    <source>
        <dbReference type="ARBA" id="ARBA00022737"/>
    </source>
</evidence>
<proteinExistence type="predicted"/>
<sequence>MSHGLKDEEIADYKEAFGMFDIDGDGTITLSELQEIMKSLGSTSSKEELTAMVKSVDVNGDGEIDFEEFLVLMKSQNKDNDPDRDLRKAFNVFDKDGSGSISQSELKELMQQLGQKLSDQELAAMMSEVDSDGNGEIDFEEFKNMMVSQRRATFHFVLFISICDFFNVSFPYPVLFYFSRILNHSQWAFYQETKRCTHVIGEQCALVKSSCMSRHTEMFWSFTTSKLLSFLA</sequence>
<accession>A0A7S4QIK5</accession>
<dbReference type="CDD" id="cd00051">
    <property type="entry name" value="EFh"/>
    <property type="match status" value="2"/>
</dbReference>
<dbReference type="PROSITE" id="PS50222">
    <property type="entry name" value="EF_HAND_2"/>
    <property type="match status" value="4"/>
</dbReference>
<keyword evidence="4" id="KW-0472">Membrane</keyword>
<feature type="domain" description="EF-hand" evidence="5">
    <location>
        <begin position="8"/>
        <end position="43"/>
    </location>
</feature>
<keyword evidence="3" id="KW-0106">Calcium</keyword>
<protein>
    <recommendedName>
        <fullName evidence="1">Calmodulin</fullName>
    </recommendedName>
</protein>
<dbReference type="InterPro" id="IPR011992">
    <property type="entry name" value="EF-hand-dom_pair"/>
</dbReference>
<dbReference type="SUPFAM" id="SSF47473">
    <property type="entry name" value="EF-hand"/>
    <property type="match status" value="1"/>
</dbReference>
<keyword evidence="2" id="KW-0677">Repeat</keyword>
<dbReference type="InterPro" id="IPR018247">
    <property type="entry name" value="EF_Hand_1_Ca_BS"/>
</dbReference>
<feature type="domain" description="EF-hand" evidence="5">
    <location>
        <begin position="44"/>
        <end position="79"/>
    </location>
</feature>
<dbReference type="PROSITE" id="PS00018">
    <property type="entry name" value="EF_HAND_1"/>
    <property type="match status" value="4"/>
</dbReference>
<evidence type="ECO:0000256" key="1">
    <source>
        <dbReference type="ARBA" id="ARBA00020786"/>
    </source>
</evidence>
<dbReference type="GO" id="GO:0016460">
    <property type="term" value="C:myosin II complex"/>
    <property type="evidence" value="ECO:0007669"/>
    <property type="project" value="TreeGrafter"/>
</dbReference>
<organism evidence="6">
    <name type="scientific">Ditylum brightwellii</name>
    <dbReference type="NCBI Taxonomy" id="49249"/>
    <lineage>
        <taxon>Eukaryota</taxon>
        <taxon>Sar</taxon>
        <taxon>Stramenopiles</taxon>
        <taxon>Ochrophyta</taxon>
        <taxon>Bacillariophyta</taxon>
        <taxon>Mediophyceae</taxon>
        <taxon>Lithodesmiophycidae</taxon>
        <taxon>Lithodesmiales</taxon>
        <taxon>Lithodesmiaceae</taxon>
        <taxon>Ditylum</taxon>
    </lineage>
</organism>
<feature type="domain" description="EF-hand" evidence="5">
    <location>
        <begin position="117"/>
        <end position="152"/>
    </location>
</feature>